<organism evidence="1 2">
    <name type="scientific">Periconia macrospinosa</name>
    <dbReference type="NCBI Taxonomy" id="97972"/>
    <lineage>
        <taxon>Eukaryota</taxon>
        <taxon>Fungi</taxon>
        <taxon>Dikarya</taxon>
        <taxon>Ascomycota</taxon>
        <taxon>Pezizomycotina</taxon>
        <taxon>Dothideomycetes</taxon>
        <taxon>Pleosporomycetidae</taxon>
        <taxon>Pleosporales</taxon>
        <taxon>Massarineae</taxon>
        <taxon>Periconiaceae</taxon>
        <taxon>Periconia</taxon>
    </lineage>
</organism>
<dbReference type="OrthoDB" id="4160379at2759"/>
<name>A0A2V1CYH5_9PLEO</name>
<evidence type="ECO:0000313" key="2">
    <source>
        <dbReference type="Proteomes" id="UP000244855"/>
    </source>
</evidence>
<gene>
    <name evidence="1" type="ORF">DM02DRAFT_479282</name>
</gene>
<feature type="non-terminal residue" evidence="1">
    <location>
        <position position="1"/>
    </location>
</feature>
<keyword evidence="2" id="KW-1185">Reference proteome</keyword>
<proteinExistence type="predicted"/>
<reference evidence="1 2" key="1">
    <citation type="journal article" date="2018" name="Sci. Rep.">
        <title>Comparative genomics provides insights into the lifestyle and reveals functional heterogeneity of dark septate endophytic fungi.</title>
        <authorList>
            <person name="Knapp D.G."/>
            <person name="Nemeth J.B."/>
            <person name="Barry K."/>
            <person name="Hainaut M."/>
            <person name="Henrissat B."/>
            <person name="Johnson J."/>
            <person name="Kuo A."/>
            <person name="Lim J.H.P."/>
            <person name="Lipzen A."/>
            <person name="Nolan M."/>
            <person name="Ohm R.A."/>
            <person name="Tamas L."/>
            <person name="Grigoriev I.V."/>
            <person name="Spatafora J.W."/>
            <person name="Nagy L.G."/>
            <person name="Kovacs G.M."/>
        </authorList>
    </citation>
    <scope>NUCLEOTIDE SEQUENCE [LARGE SCALE GENOMIC DNA]</scope>
    <source>
        <strain evidence="1 2">DSE2036</strain>
    </source>
</reference>
<evidence type="ECO:0000313" key="1">
    <source>
        <dbReference type="EMBL" id="PVH90792.1"/>
    </source>
</evidence>
<dbReference type="AlphaFoldDB" id="A0A2V1CYH5"/>
<sequence>PDIHLDSIRDNLAIHRPGYSFLADPDNKLQNAFRALSKLAFSKKGGFSFEKNTGKDKMRRYLSKCDAFVRLLYASIHMTSGMPARGEELRVIRWADTVAVQRNVFIYKG</sequence>
<dbReference type="EMBL" id="KZ806098">
    <property type="protein sequence ID" value="PVH90792.1"/>
    <property type="molecule type" value="Genomic_DNA"/>
</dbReference>
<dbReference type="STRING" id="97972.A0A2V1CYH5"/>
<accession>A0A2V1CYH5</accession>
<feature type="non-terminal residue" evidence="1">
    <location>
        <position position="109"/>
    </location>
</feature>
<protein>
    <submittedName>
        <fullName evidence="1">Uncharacterized protein</fullName>
    </submittedName>
</protein>
<dbReference type="Proteomes" id="UP000244855">
    <property type="component" value="Unassembled WGS sequence"/>
</dbReference>